<dbReference type="EMBL" id="MLYV02001295">
    <property type="protein sequence ID" value="PSR71098.1"/>
    <property type="molecule type" value="Genomic_DNA"/>
</dbReference>
<dbReference type="OrthoDB" id="3142841at2759"/>
<evidence type="ECO:0000313" key="3">
    <source>
        <dbReference type="Proteomes" id="UP000186601"/>
    </source>
</evidence>
<feature type="transmembrane region" description="Helical" evidence="1">
    <location>
        <begin position="197"/>
        <end position="219"/>
    </location>
</feature>
<dbReference type="InterPro" id="IPR052979">
    <property type="entry name" value="Adenylate-forming_domain"/>
</dbReference>
<dbReference type="AlphaFoldDB" id="A0A2R6NFR1"/>
<dbReference type="Proteomes" id="UP000186601">
    <property type="component" value="Unassembled WGS sequence"/>
</dbReference>
<feature type="transmembrane region" description="Helical" evidence="1">
    <location>
        <begin position="231"/>
        <end position="251"/>
    </location>
</feature>
<proteinExistence type="predicted"/>
<sequence length="453" mass="51993">MSEPLDRVCEYQPKGAHIPSLSISSGTAVSSIRDLEKAEYAFDDDEKALAQYIVPVLEKGVKTALANPPRYFTRFRVWYNPYRLLFTFVFTLNMAGILVACLHHFPYAEKHSAALALGNILAAVACRNEFFLRYLFWAVVKLFQKWTPLWFRIWWTAFLQHIGGIHSGSAASGVAWFMFAVVRSFQQHVEKHTQKVVLAWGIITLSFTGITMIAAAPWIRHYHHNFFEYHHRFAGWSSVAFVWIFVCISDSTNAGGGFTDDNRTLIHAQEFWFALFITILIVIPWFTVRKVPVEITVPSPRTAIVKFQRGIQQGLLGRISRTTVMEYHGFGIISEGIDSGCHYMIVGAQGDWTRSVVNSPPKYLWTREMKLDNWFLIWIGSDMEKTFGPVLFDMIKRRIPKERYILFDTKKEGCRPDTMKMLKDIYVAFSAEGAWTSLLIHPRGARTDLLVLL</sequence>
<keyword evidence="1" id="KW-0812">Transmembrane</keyword>
<feature type="transmembrane region" description="Helical" evidence="1">
    <location>
        <begin position="271"/>
        <end position="288"/>
    </location>
</feature>
<organism evidence="2 3">
    <name type="scientific">Hermanssonia centrifuga</name>
    <dbReference type="NCBI Taxonomy" id="98765"/>
    <lineage>
        <taxon>Eukaryota</taxon>
        <taxon>Fungi</taxon>
        <taxon>Dikarya</taxon>
        <taxon>Basidiomycota</taxon>
        <taxon>Agaricomycotina</taxon>
        <taxon>Agaricomycetes</taxon>
        <taxon>Polyporales</taxon>
        <taxon>Meruliaceae</taxon>
        <taxon>Hermanssonia</taxon>
    </lineage>
</organism>
<name>A0A2R6NFR1_9APHY</name>
<evidence type="ECO:0000256" key="1">
    <source>
        <dbReference type="SAM" id="Phobius"/>
    </source>
</evidence>
<dbReference type="PANTHER" id="PTHR33927">
    <property type="entry name" value="TRANSMEMBRANE PROTEIN"/>
    <property type="match status" value="1"/>
</dbReference>
<evidence type="ECO:0000313" key="2">
    <source>
        <dbReference type="EMBL" id="PSR71098.1"/>
    </source>
</evidence>
<dbReference type="PANTHER" id="PTHR33927:SF1">
    <property type="entry name" value="TRANSMEMBRANE PROTEIN"/>
    <property type="match status" value="1"/>
</dbReference>
<comment type="caution">
    <text evidence="2">The sequence shown here is derived from an EMBL/GenBank/DDBJ whole genome shotgun (WGS) entry which is preliminary data.</text>
</comment>
<accession>A0A2R6NFR1</accession>
<gene>
    <name evidence="2" type="ORF">PHLCEN_2v13067</name>
</gene>
<feature type="transmembrane region" description="Helical" evidence="1">
    <location>
        <begin position="84"/>
        <end position="105"/>
    </location>
</feature>
<keyword evidence="3" id="KW-1185">Reference proteome</keyword>
<protein>
    <submittedName>
        <fullName evidence="2">Uncharacterized protein</fullName>
    </submittedName>
</protein>
<keyword evidence="1" id="KW-0472">Membrane</keyword>
<keyword evidence="1" id="KW-1133">Transmembrane helix</keyword>
<reference evidence="2 3" key="1">
    <citation type="submission" date="2018-02" db="EMBL/GenBank/DDBJ databases">
        <title>Genome sequence of the basidiomycete white-rot fungus Phlebia centrifuga.</title>
        <authorList>
            <person name="Granchi Z."/>
            <person name="Peng M."/>
            <person name="de Vries R.P."/>
            <person name="Hilden K."/>
            <person name="Makela M.R."/>
            <person name="Grigoriev I."/>
            <person name="Riley R."/>
        </authorList>
    </citation>
    <scope>NUCLEOTIDE SEQUENCE [LARGE SCALE GENOMIC DNA]</scope>
    <source>
        <strain evidence="2 3">FBCC195</strain>
    </source>
</reference>
<feature type="transmembrane region" description="Helical" evidence="1">
    <location>
        <begin position="153"/>
        <end position="177"/>
    </location>
</feature>